<dbReference type="AlphaFoldDB" id="A0A9D9GXV3"/>
<feature type="domain" description="Fibrobacter succinogenes major paralogous" evidence="1">
    <location>
        <begin position="173"/>
        <end position="340"/>
    </location>
</feature>
<evidence type="ECO:0000313" key="3">
    <source>
        <dbReference type="Proteomes" id="UP000823635"/>
    </source>
</evidence>
<comment type="caution">
    <text evidence="2">The sequence shown here is derived from an EMBL/GenBank/DDBJ whole genome shotgun (WGS) entry which is preliminary data.</text>
</comment>
<evidence type="ECO:0000313" key="2">
    <source>
        <dbReference type="EMBL" id="MBO8428779.1"/>
    </source>
</evidence>
<organism evidence="2 3">
    <name type="scientific">Candidatus Egerieousia excrementavium</name>
    <dbReference type="NCBI Taxonomy" id="2840778"/>
    <lineage>
        <taxon>Bacteria</taxon>
        <taxon>Pseudomonadati</taxon>
        <taxon>Bacteroidota</taxon>
        <taxon>Bacteroidia</taxon>
        <taxon>Bacteroidales</taxon>
        <taxon>Candidatus Egerieousia</taxon>
    </lineage>
</organism>
<reference evidence="2" key="2">
    <citation type="journal article" date="2021" name="PeerJ">
        <title>Extensive microbial diversity within the chicken gut microbiome revealed by metagenomics and culture.</title>
        <authorList>
            <person name="Gilroy R."/>
            <person name="Ravi A."/>
            <person name="Getino M."/>
            <person name="Pursley I."/>
            <person name="Horton D.L."/>
            <person name="Alikhan N.F."/>
            <person name="Baker D."/>
            <person name="Gharbi K."/>
            <person name="Hall N."/>
            <person name="Watson M."/>
            <person name="Adriaenssens E.M."/>
            <person name="Foster-Nyarko E."/>
            <person name="Jarju S."/>
            <person name="Secka A."/>
            <person name="Antonio M."/>
            <person name="Oren A."/>
            <person name="Chaudhuri R.R."/>
            <person name="La Ragione R."/>
            <person name="Hildebrand F."/>
            <person name="Pallen M.J."/>
        </authorList>
    </citation>
    <scope>NUCLEOTIDE SEQUENCE</scope>
    <source>
        <strain evidence="2">15467</strain>
    </source>
</reference>
<dbReference type="NCBIfam" id="TIGR02145">
    <property type="entry name" value="Fib_succ_major"/>
    <property type="match status" value="1"/>
</dbReference>
<gene>
    <name evidence="2" type="ORF">IAC68_02455</name>
</gene>
<dbReference type="Pfam" id="PF09603">
    <property type="entry name" value="Fib_succ_major"/>
    <property type="match status" value="1"/>
</dbReference>
<name>A0A9D9GXV3_9BACT</name>
<protein>
    <recommendedName>
        <fullName evidence="1">Fibrobacter succinogenes major paralogous domain-containing protein</fullName>
    </recommendedName>
</protein>
<dbReference type="EMBL" id="JADINB010000058">
    <property type="protein sequence ID" value="MBO8428779.1"/>
    <property type="molecule type" value="Genomic_DNA"/>
</dbReference>
<dbReference type="InterPro" id="IPR011871">
    <property type="entry name" value="Fib_succ_major"/>
</dbReference>
<accession>A0A9D9GXV3</accession>
<sequence length="343" mass="38453">MRFSRFFSDMPVIVLLAFFSFALASCNKEEEEEVSDMMIGDLLYDVPLYVKIGSTVELTAYGLTEPDESLINYVWTSEYLLQDTVREKVCEITVPDSIGTFALILTASSPGFYDRVNSQNVTSIDPEFGKTVTDMPRPTDSIQDPRDGQWYYITTVGNLDWFVESLNWCDAGAAYSKADDLGEIMGRLYTWNDATGGVSASGLGGGPQGVCPPGWSIPTNEDWEDLALNLNDGQALPYDSNWEGLGEMVMVDARFNGDRMWPYTPDCTPENKFGWAAFPSGYCVNDYDYHSGLFSYGFWWSSTEYTGGKASYRYIYMENPDFMRNAAGKDDFGASVRCVRLKQ</sequence>
<evidence type="ECO:0000259" key="1">
    <source>
        <dbReference type="Pfam" id="PF09603"/>
    </source>
</evidence>
<reference evidence="2" key="1">
    <citation type="submission" date="2020-10" db="EMBL/GenBank/DDBJ databases">
        <authorList>
            <person name="Gilroy R."/>
        </authorList>
    </citation>
    <scope>NUCLEOTIDE SEQUENCE</scope>
    <source>
        <strain evidence="2">15467</strain>
    </source>
</reference>
<proteinExistence type="predicted"/>
<dbReference type="PROSITE" id="PS51257">
    <property type="entry name" value="PROKAR_LIPOPROTEIN"/>
    <property type="match status" value="1"/>
</dbReference>
<dbReference type="Proteomes" id="UP000823635">
    <property type="component" value="Unassembled WGS sequence"/>
</dbReference>